<sequence length="240" mass="27367">MNKNLEKLIEVNRFDLEVSKYDPLIEQKKAPMNEKILEKTKALKEKQELEALIARNEESLVKNNDEFAVITADIERIRSKIQESKSEKEMKNLDMEEGILREKSISFNNEIEALEKSIQAAKDKIATLDSNVAKLDEEISNMEASCNEAVQEIKKQQDEVSAKRTKAALDMETTVLRLYEKIRKWAGNTSVTSIYKEACGGCFIKLSDKNIADIRRGDEIVHCPHCGRILYDSALIEDKA</sequence>
<dbReference type="InterPro" id="IPR003743">
    <property type="entry name" value="Zf-RING_7"/>
</dbReference>
<feature type="coiled-coil region" evidence="1">
    <location>
        <begin position="104"/>
        <end position="166"/>
    </location>
</feature>
<proteinExistence type="predicted"/>
<dbReference type="PANTHER" id="PTHR39082:SF1">
    <property type="entry name" value="SCAVENGER RECEPTOR CLASS A MEMBER 3"/>
    <property type="match status" value="1"/>
</dbReference>
<evidence type="ECO:0000256" key="1">
    <source>
        <dbReference type="SAM" id="Coils"/>
    </source>
</evidence>
<dbReference type="InterPro" id="IPR052376">
    <property type="entry name" value="Oxidative_Scav/Glycosyltrans"/>
</dbReference>
<evidence type="ECO:0000313" key="5">
    <source>
        <dbReference type="EMBL" id="TLD84951.1"/>
    </source>
</evidence>
<dbReference type="Proteomes" id="UP000029861">
    <property type="component" value="Unassembled WGS sequence"/>
</dbReference>
<dbReference type="EMBL" id="JRPL02000001">
    <property type="protein sequence ID" value="TLD84951.1"/>
    <property type="molecule type" value="Genomic_DNA"/>
</dbReference>
<accession>A0A099VDX1</accession>
<dbReference type="Gene3D" id="1.10.287.1490">
    <property type="match status" value="1"/>
</dbReference>
<evidence type="ECO:0000313" key="4">
    <source>
        <dbReference type="EMBL" id="GAB0172753.1"/>
    </source>
</evidence>
<dbReference type="Proteomes" id="UP001562457">
    <property type="component" value="Unassembled WGS sequence"/>
</dbReference>
<gene>
    <name evidence="6" type="ORF">LS80_003045</name>
    <name evidence="5" type="ORF">LS81_000920</name>
    <name evidence="4" type="ORF">NHP164001_07690</name>
</gene>
<dbReference type="OrthoDB" id="9795058at2"/>
<dbReference type="InterPro" id="IPR056003">
    <property type="entry name" value="CT398_CC_hairpin"/>
</dbReference>
<evidence type="ECO:0000259" key="2">
    <source>
        <dbReference type="Pfam" id="PF02591"/>
    </source>
</evidence>
<evidence type="ECO:0000313" key="7">
    <source>
        <dbReference type="Proteomes" id="UP000029861"/>
    </source>
</evidence>
<reference evidence="7 8" key="1">
    <citation type="journal article" date="2014" name="Genome Announc.">
        <title>Draft genome sequences of eight enterohepatic helicobacter species isolated from both laboratory and wild rodents.</title>
        <authorList>
            <person name="Sheh A."/>
            <person name="Shen Z."/>
            <person name="Fox J.G."/>
        </authorList>
    </citation>
    <scope>NUCLEOTIDE SEQUENCE [LARGE SCALE GENOMIC DNA]</scope>
    <source>
        <strain evidence="6 7">ATCC 49310</strain>
        <strain evidence="5 8">ATCC 700114</strain>
    </source>
</reference>
<feature type="domain" description="CT398-like coiled coil hairpin" evidence="3">
    <location>
        <begin position="53"/>
        <end position="184"/>
    </location>
</feature>
<keyword evidence="1" id="KW-0175">Coiled coil</keyword>
<dbReference type="RefSeq" id="WP_034316864.1">
    <property type="nucleotide sequence ID" value="NZ_BAAFHN010000013.1"/>
</dbReference>
<evidence type="ECO:0000259" key="3">
    <source>
        <dbReference type="Pfam" id="PF24481"/>
    </source>
</evidence>
<evidence type="ECO:0000313" key="9">
    <source>
        <dbReference type="Proteomes" id="UP001562457"/>
    </source>
</evidence>
<comment type="caution">
    <text evidence="6">The sequence shown here is derived from an EMBL/GenBank/DDBJ whole genome shotgun (WGS) entry which is preliminary data.</text>
</comment>
<dbReference type="Pfam" id="PF02591">
    <property type="entry name" value="Zn_ribbon_9"/>
    <property type="match status" value="1"/>
</dbReference>
<dbReference type="STRING" id="50960.LS81_10655"/>
<reference evidence="6" key="2">
    <citation type="submission" date="2018-04" db="EMBL/GenBank/DDBJ databases">
        <authorList>
            <person name="Sheh A."/>
            <person name="Shen Z."/>
            <person name="Mannion A.J."/>
            <person name="Fox J.G."/>
        </authorList>
    </citation>
    <scope>NUCLEOTIDE SEQUENCE</scope>
    <source>
        <strain evidence="6">ATCC 49310</strain>
    </source>
</reference>
<protein>
    <submittedName>
        <fullName evidence="4">Zinc ribbon domain-containing protein</fullName>
    </submittedName>
</protein>
<evidence type="ECO:0000313" key="6">
    <source>
        <dbReference type="EMBL" id="TLD98986.1"/>
    </source>
</evidence>
<feature type="coiled-coil region" evidence="1">
    <location>
        <begin position="32"/>
        <end position="66"/>
    </location>
</feature>
<reference evidence="4 9" key="3">
    <citation type="submission" date="2024-06" db="EMBL/GenBank/DDBJ databases">
        <title>Draft genome sequence of Helicobacter trogontum NHP16-4001.</title>
        <authorList>
            <person name="Rimbara E."/>
            <person name="Suzuki M."/>
        </authorList>
    </citation>
    <scope>NUCLEOTIDE SEQUENCE [LARGE SCALE GENOMIC DNA]</scope>
    <source>
        <strain evidence="4 9">NHP16-4001</strain>
    </source>
</reference>
<dbReference type="EMBL" id="JRPK02000006">
    <property type="protein sequence ID" value="TLD98986.1"/>
    <property type="molecule type" value="Genomic_DNA"/>
</dbReference>
<keyword evidence="9" id="KW-1185">Reference proteome</keyword>
<dbReference type="eggNOG" id="COG1579">
    <property type="taxonomic scope" value="Bacteria"/>
</dbReference>
<dbReference type="AlphaFoldDB" id="A0A099VDX1"/>
<organism evidence="6 7">
    <name type="scientific">Helicobacter trogontum</name>
    <dbReference type="NCBI Taxonomy" id="50960"/>
    <lineage>
        <taxon>Bacteria</taxon>
        <taxon>Pseudomonadati</taxon>
        <taxon>Campylobacterota</taxon>
        <taxon>Epsilonproteobacteria</taxon>
        <taxon>Campylobacterales</taxon>
        <taxon>Helicobacteraceae</taxon>
        <taxon>Helicobacter</taxon>
    </lineage>
</organism>
<dbReference type="EMBL" id="BAAFHN010000013">
    <property type="protein sequence ID" value="GAB0172753.1"/>
    <property type="molecule type" value="Genomic_DNA"/>
</dbReference>
<evidence type="ECO:0000313" key="8">
    <source>
        <dbReference type="Proteomes" id="UP000029878"/>
    </source>
</evidence>
<dbReference type="PANTHER" id="PTHR39082">
    <property type="entry name" value="PHOSPHOLIPASE C-BETA-2-RELATED"/>
    <property type="match status" value="1"/>
</dbReference>
<name>A0A099VDX1_9HELI</name>
<dbReference type="Pfam" id="PF24481">
    <property type="entry name" value="CT398_CC"/>
    <property type="match status" value="1"/>
</dbReference>
<dbReference type="Proteomes" id="UP000029878">
    <property type="component" value="Unassembled WGS sequence"/>
</dbReference>
<feature type="domain" description="C4-type zinc ribbon" evidence="2">
    <location>
        <begin position="198"/>
        <end position="230"/>
    </location>
</feature>